<evidence type="ECO:0000256" key="3">
    <source>
        <dbReference type="ARBA" id="ARBA00022471"/>
    </source>
</evidence>
<evidence type="ECO:0000256" key="1">
    <source>
        <dbReference type="ARBA" id="ARBA00004613"/>
    </source>
</evidence>
<sequence>MTTVAFTICMALFLMFNIFSNIEATSRLPNEKLVVVKNNHTNYLTIRCFSFDDSFPLNHLKSNQEFSFKVNIRRVFPTATMFNCSTNMGTFVAFRSDYQCVTDQEPCQWMFDENFTYLYSSKDKEWVLHEYNPNYESLKRGGVMKGYYVN</sequence>
<dbReference type="Proteomes" id="UP000187609">
    <property type="component" value="Unassembled WGS sequence"/>
</dbReference>
<feature type="signal peptide" evidence="6">
    <location>
        <begin position="1"/>
        <end position="24"/>
    </location>
</feature>
<organism evidence="7 8">
    <name type="scientific">Nicotiana attenuata</name>
    <name type="common">Coyote tobacco</name>
    <dbReference type="NCBI Taxonomy" id="49451"/>
    <lineage>
        <taxon>Eukaryota</taxon>
        <taxon>Viridiplantae</taxon>
        <taxon>Streptophyta</taxon>
        <taxon>Embryophyta</taxon>
        <taxon>Tracheophyta</taxon>
        <taxon>Spermatophyta</taxon>
        <taxon>Magnoliopsida</taxon>
        <taxon>eudicotyledons</taxon>
        <taxon>Gunneridae</taxon>
        <taxon>Pentapetalae</taxon>
        <taxon>asterids</taxon>
        <taxon>lamiids</taxon>
        <taxon>Solanales</taxon>
        <taxon>Solanaceae</taxon>
        <taxon>Nicotianoideae</taxon>
        <taxon>Nicotianeae</taxon>
        <taxon>Nicotiana</taxon>
    </lineage>
</organism>
<feature type="chain" id="PRO_5009639520" description="S-protein homolog" evidence="6">
    <location>
        <begin position="25"/>
        <end position="150"/>
    </location>
</feature>
<gene>
    <name evidence="7" type="ORF">A4A49_58534</name>
</gene>
<proteinExistence type="inferred from homology"/>
<evidence type="ECO:0000256" key="5">
    <source>
        <dbReference type="ARBA" id="ARBA00022729"/>
    </source>
</evidence>
<evidence type="ECO:0000256" key="4">
    <source>
        <dbReference type="ARBA" id="ARBA00022525"/>
    </source>
</evidence>
<accession>A0A1J6IMP9</accession>
<dbReference type="OMA" id="SIRCFSF"/>
<dbReference type="GO" id="GO:0060320">
    <property type="term" value="P:rejection of self pollen"/>
    <property type="evidence" value="ECO:0007669"/>
    <property type="project" value="UniProtKB-KW"/>
</dbReference>
<comment type="similarity">
    <text evidence="2">Belongs to the plant self-incompatibility (S1) protein family.</text>
</comment>
<name>A0A1J6IMP9_NICAT</name>
<dbReference type="GO" id="GO:0005576">
    <property type="term" value="C:extracellular region"/>
    <property type="evidence" value="ECO:0007669"/>
    <property type="project" value="UniProtKB-SubCell"/>
</dbReference>
<evidence type="ECO:0000256" key="6">
    <source>
        <dbReference type="SAM" id="SignalP"/>
    </source>
</evidence>
<dbReference type="Pfam" id="PF05938">
    <property type="entry name" value="Self-incomp_S1"/>
    <property type="match status" value="1"/>
</dbReference>
<dbReference type="Gramene" id="OIS96424">
    <property type="protein sequence ID" value="OIS96424"/>
    <property type="gene ID" value="A4A49_58534"/>
</dbReference>
<evidence type="ECO:0008006" key="9">
    <source>
        <dbReference type="Google" id="ProtNLM"/>
    </source>
</evidence>
<evidence type="ECO:0000256" key="2">
    <source>
        <dbReference type="ARBA" id="ARBA00005581"/>
    </source>
</evidence>
<keyword evidence="8" id="KW-1185">Reference proteome</keyword>
<comment type="subcellular location">
    <subcellularLocation>
        <location evidence="1">Secreted</location>
    </subcellularLocation>
</comment>
<keyword evidence="3" id="KW-0713">Self-incompatibility</keyword>
<keyword evidence="5 6" id="KW-0732">Signal</keyword>
<evidence type="ECO:0000313" key="7">
    <source>
        <dbReference type="EMBL" id="OIS96424.1"/>
    </source>
</evidence>
<keyword evidence="4" id="KW-0964">Secreted</keyword>
<protein>
    <recommendedName>
        <fullName evidence="9">S-protein homolog</fullName>
    </recommendedName>
</protein>
<dbReference type="InterPro" id="IPR010264">
    <property type="entry name" value="Self-incomp_S1"/>
</dbReference>
<comment type="caution">
    <text evidence="7">The sequence shown here is derived from an EMBL/GenBank/DDBJ whole genome shotgun (WGS) entry which is preliminary data.</text>
</comment>
<evidence type="ECO:0000313" key="8">
    <source>
        <dbReference type="Proteomes" id="UP000187609"/>
    </source>
</evidence>
<dbReference type="AlphaFoldDB" id="A0A1J6IMP9"/>
<reference evidence="7" key="1">
    <citation type="submission" date="2016-11" db="EMBL/GenBank/DDBJ databases">
        <title>The genome of Nicotiana attenuata.</title>
        <authorList>
            <person name="Xu S."/>
            <person name="Brockmoeller T."/>
            <person name="Gaquerel E."/>
            <person name="Navarro A."/>
            <person name="Kuhl H."/>
            <person name="Gase K."/>
            <person name="Ling Z."/>
            <person name="Zhou W."/>
            <person name="Kreitzer C."/>
            <person name="Stanke M."/>
            <person name="Tang H."/>
            <person name="Lyons E."/>
            <person name="Pandey P."/>
            <person name="Pandey S.P."/>
            <person name="Timmermann B."/>
            <person name="Baldwin I.T."/>
        </authorList>
    </citation>
    <scope>NUCLEOTIDE SEQUENCE [LARGE SCALE GENOMIC DNA]</scope>
    <source>
        <strain evidence="7">UT</strain>
    </source>
</reference>
<dbReference type="EMBL" id="MJEQ01037194">
    <property type="protein sequence ID" value="OIS96424.1"/>
    <property type="molecule type" value="Genomic_DNA"/>
</dbReference>